<protein>
    <recommendedName>
        <fullName evidence="3">Photolyase/cryptochrome alpha/beta domain-containing protein</fullName>
    </recommendedName>
</protein>
<dbReference type="InterPro" id="IPR036155">
    <property type="entry name" value="Crypto/Photolyase_N_sf"/>
</dbReference>
<dbReference type="SUPFAM" id="SSF52425">
    <property type="entry name" value="Cryptochrome/photolyase, N-terminal domain"/>
    <property type="match status" value="1"/>
</dbReference>
<reference evidence="1" key="1">
    <citation type="submission" date="2012-03" db="EMBL/GenBank/DDBJ databases">
        <title>Complete sequence of Fervidobacterium pennivorans DSM 9078.</title>
        <authorList>
            <consortium name="US DOE Joint Genome Institute"/>
            <person name="Lucas S."/>
            <person name="Han J."/>
            <person name="Lapidus A."/>
            <person name="Cheng J.-F."/>
            <person name="Goodwin L."/>
            <person name="Pitluck S."/>
            <person name="Peters L."/>
            <person name="Ovchinnikova G."/>
            <person name="Lu M."/>
            <person name="Detter J.C."/>
            <person name="Han C."/>
            <person name="Tapia R."/>
            <person name="Land M."/>
            <person name="Hauser L."/>
            <person name="Kyrpides N."/>
            <person name="Ivanova N."/>
            <person name="Pagani I."/>
            <person name="Noll K.M."/>
            <person name="Woyke T."/>
        </authorList>
    </citation>
    <scope>NUCLEOTIDE SEQUENCE</scope>
    <source>
        <strain evidence="1">DSM 9078</strain>
    </source>
</reference>
<sequence length="39" mass="4860">MRTIIVWFENDLRVSDNPLYIMHLNREELFQCLFMQVIM</sequence>
<evidence type="ECO:0000313" key="1">
    <source>
        <dbReference type="EMBL" id="AFG35643.1"/>
    </source>
</evidence>
<organism evidence="1 2">
    <name type="scientific">Fervidobacterium pennivorans (strain DSM 9078 / Ven5)</name>
    <dbReference type="NCBI Taxonomy" id="771875"/>
    <lineage>
        <taxon>Bacteria</taxon>
        <taxon>Thermotogati</taxon>
        <taxon>Thermotogota</taxon>
        <taxon>Thermotogae</taxon>
        <taxon>Thermotogales</taxon>
        <taxon>Fervidobacteriaceae</taxon>
        <taxon>Fervidobacterium</taxon>
    </lineage>
</organism>
<evidence type="ECO:0008006" key="3">
    <source>
        <dbReference type="Google" id="ProtNLM"/>
    </source>
</evidence>
<dbReference type="KEGG" id="fpe:Ferpe_1579"/>
<gene>
    <name evidence="1" type="ordered locus">Ferpe_1579</name>
</gene>
<evidence type="ECO:0000313" key="2">
    <source>
        <dbReference type="Proteomes" id="UP000007384"/>
    </source>
</evidence>
<name>H9UDQ0_FERPD</name>
<dbReference type="HOGENOM" id="CLU_3310105_0_0_0"/>
<dbReference type="EMBL" id="CP003260">
    <property type="protein sequence ID" value="AFG35643.1"/>
    <property type="molecule type" value="Genomic_DNA"/>
</dbReference>
<dbReference type="InterPro" id="IPR014729">
    <property type="entry name" value="Rossmann-like_a/b/a_fold"/>
</dbReference>
<proteinExistence type="predicted"/>
<accession>H9UDQ0</accession>
<dbReference type="STRING" id="771875.Ferpe_1579"/>
<dbReference type="Gene3D" id="3.40.50.620">
    <property type="entry name" value="HUPs"/>
    <property type="match status" value="1"/>
</dbReference>
<dbReference type="AlphaFoldDB" id="H9UDQ0"/>
<keyword evidence="2" id="KW-1185">Reference proteome</keyword>
<dbReference type="Proteomes" id="UP000007384">
    <property type="component" value="Chromosome"/>
</dbReference>